<dbReference type="EMBL" id="SOHQ01000026">
    <property type="protein sequence ID" value="TFD79058.1"/>
    <property type="molecule type" value="Genomic_DNA"/>
</dbReference>
<evidence type="ECO:0000313" key="3">
    <source>
        <dbReference type="Proteomes" id="UP000298218"/>
    </source>
</evidence>
<dbReference type="OrthoDB" id="9799173at2"/>
<sequence>MDKRLGGEMSGTSTVPAATVAAKFLEISNEEGVPVSNLKLQKLVCLTQSLSLFRLGRPAFREDVQAWVNGPVVKPLYGLYKKYGDGPITVADRGRFSHQSVSSHLRESIDEVWRIAGPLSAASLWTLTHSVGPWEAFFKPRVSNIVIPTQDIAVAWPQYKRKAKQLRGLREPALSLEDAYEMIVSNGTDANAEPADAPVIGSGQFGYRTAADYNYAMTTFTPTRARAKGA</sequence>
<name>A0A4Y8KPB0_9MICO</name>
<dbReference type="AlphaFoldDB" id="A0A4Y8KPB0"/>
<organism evidence="2 3">
    <name type="scientific">Cryobacterium psychrophilum</name>
    <dbReference type="NCBI Taxonomy" id="41988"/>
    <lineage>
        <taxon>Bacteria</taxon>
        <taxon>Bacillati</taxon>
        <taxon>Actinomycetota</taxon>
        <taxon>Actinomycetes</taxon>
        <taxon>Micrococcales</taxon>
        <taxon>Microbacteriaceae</taxon>
        <taxon>Cryobacterium</taxon>
    </lineage>
</organism>
<dbReference type="Pfam" id="PF13274">
    <property type="entry name" value="SocA_Panacea"/>
    <property type="match status" value="1"/>
</dbReference>
<comment type="caution">
    <text evidence="2">The sequence shown here is derived from an EMBL/GenBank/DDBJ whole genome shotgun (WGS) entry which is preliminary data.</text>
</comment>
<gene>
    <name evidence="2" type="ORF">E3T53_08120</name>
</gene>
<dbReference type="InterPro" id="IPR025272">
    <property type="entry name" value="SocA_Panacea"/>
</dbReference>
<dbReference type="RefSeq" id="WP_134173185.1">
    <property type="nucleotide sequence ID" value="NZ_SODI01000001.1"/>
</dbReference>
<feature type="domain" description="Antitoxin SocA-like Panacea" evidence="1">
    <location>
        <begin position="40"/>
        <end position="135"/>
    </location>
</feature>
<evidence type="ECO:0000259" key="1">
    <source>
        <dbReference type="Pfam" id="PF13274"/>
    </source>
</evidence>
<dbReference type="Proteomes" id="UP000298218">
    <property type="component" value="Unassembled WGS sequence"/>
</dbReference>
<keyword evidence="3" id="KW-1185">Reference proteome</keyword>
<protein>
    <submittedName>
        <fullName evidence="2">DUF4065 domain-containing protein</fullName>
    </submittedName>
</protein>
<evidence type="ECO:0000313" key="2">
    <source>
        <dbReference type="EMBL" id="TFD79058.1"/>
    </source>
</evidence>
<accession>A0A4Y8KPB0</accession>
<reference evidence="2 3" key="1">
    <citation type="submission" date="2019-03" db="EMBL/GenBank/DDBJ databases">
        <title>Genomics of glacier-inhabiting Cryobacterium strains.</title>
        <authorList>
            <person name="Liu Q."/>
            <person name="Xin Y.-H."/>
        </authorList>
    </citation>
    <scope>NUCLEOTIDE SEQUENCE [LARGE SCALE GENOMIC DNA]</scope>
    <source>
        <strain evidence="2 3">CGMCC 1.4292</strain>
    </source>
</reference>
<proteinExistence type="predicted"/>